<keyword evidence="5" id="KW-1185">Reference proteome</keyword>
<organism evidence="4 5">
    <name type="scientific">Cupriavidus cauae</name>
    <dbReference type="NCBI Taxonomy" id="2608999"/>
    <lineage>
        <taxon>Bacteria</taxon>
        <taxon>Pseudomonadati</taxon>
        <taxon>Pseudomonadota</taxon>
        <taxon>Betaproteobacteria</taxon>
        <taxon>Burkholderiales</taxon>
        <taxon>Burkholderiaceae</taxon>
        <taxon>Cupriavidus</taxon>
    </lineage>
</organism>
<evidence type="ECO:0000313" key="4">
    <source>
        <dbReference type="EMBL" id="KAA6129252.1"/>
    </source>
</evidence>
<dbReference type="SUPFAM" id="SSF56059">
    <property type="entry name" value="Glutathione synthetase ATP-binding domain-like"/>
    <property type="match status" value="1"/>
</dbReference>
<evidence type="ECO:0000259" key="3">
    <source>
        <dbReference type="Pfam" id="PF01326"/>
    </source>
</evidence>
<dbReference type="GO" id="GO:0016301">
    <property type="term" value="F:kinase activity"/>
    <property type="evidence" value="ECO:0007669"/>
    <property type="project" value="UniProtKB-KW"/>
</dbReference>
<dbReference type="InterPro" id="IPR002192">
    <property type="entry name" value="PPDK_AMP/ATP-bd"/>
</dbReference>
<gene>
    <name evidence="4" type="ORF">F1599_05720</name>
</gene>
<dbReference type="EMBL" id="VWRN01000019">
    <property type="protein sequence ID" value="KAA6129252.1"/>
    <property type="molecule type" value="Genomic_DNA"/>
</dbReference>
<dbReference type="AlphaFoldDB" id="A0A5M8B2C8"/>
<name>A0A5M8B2C8_9BURK</name>
<sequence length="887" mass="95299">MSALLLDWPAAAVQGPAAAGGKGWQLALMAQLGVPVPDGFVIHADASRGRRAGDPVPQALRDALARELAVRDWETTPLAVRSSAPQEDSAQASFAGIHLSRLNVTGVDAVAEAVQAAWDSVWEPAAVAYRQRLGLDRQGHQPAMAVVVMPLLPAVAAGIAFTCDPLSGRDDQLLIHAHWGLGEALVGGQADGDEYRLQSNESTDGDDALRVIARRLGGKQRMTRVQSGGGTTVIDTPAQQAAEAVLSDAQAIALGGLSRDAASALDFANPRYDIEWVWDGERFWIVQARPVTARARHTYPALREQPRYWSRGNTREIMPDPLSALDWHGCRTMANRMLTLGFSLSGYPILPGTEHAALFDGRLYLDVSLMQWECYDALGVRPDAVNRLLGGTQPEIAVPPPSARDRLARGLRMLRYLARSPRQRRLGEAALARAAEQTRQWRQQALPADRGALARLLREQFRTVAQADPLFFLQGSAGGTLAGLVDLVEKYCPGEGYAVTAALMAGGEPSVTAQQGYALIALAETAAADAEALAWLRSPQRIGAQWEQRLPAHSPFRRAFAEFLERYGHRATAESYVRQPRWREAPDYLLDTVLGMIGSDAHAVRQRQRDAARQAWQRLRAAIPPLARPAMLPLLRRMVRVATRECNQREAARSALMRYLEVVRRTALALGAQLTRAGANADEGSNEDDKENGNDAGLKRADDVFHLTAFELLAAAEGRMPLQHAARRAARRAETLARQAGQTEPAVIVEQPGALPAVFPSSEPSAASVADAAAGRWSGTPVGAGQAQGPACVARSPQQATAMANGDILVAPSTDPAWTPLFLRAGGLVMETGGYLSHGAIVAREFGIPAVVNLPGILSQLADGDTLAVDGNRGTVQRMAAKRVAAR</sequence>
<dbReference type="InterPro" id="IPR036637">
    <property type="entry name" value="Phosphohistidine_dom_sf"/>
</dbReference>
<dbReference type="Gene3D" id="3.50.30.10">
    <property type="entry name" value="Phosphohistidine domain"/>
    <property type="match status" value="1"/>
</dbReference>
<dbReference type="Pfam" id="PF01326">
    <property type="entry name" value="PPDK_N"/>
    <property type="match status" value="1"/>
</dbReference>
<dbReference type="RefSeq" id="WP_150082482.1">
    <property type="nucleotide sequence ID" value="NZ_VWRN01000019.1"/>
</dbReference>
<keyword evidence="4" id="KW-0418">Kinase</keyword>
<dbReference type="Gene3D" id="3.30.1490.20">
    <property type="entry name" value="ATP-grasp fold, A domain"/>
    <property type="match status" value="2"/>
</dbReference>
<evidence type="ECO:0000313" key="5">
    <source>
        <dbReference type="Proteomes" id="UP000324324"/>
    </source>
</evidence>
<dbReference type="PANTHER" id="PTHR43615">
    <property type="entry name" value="PHOSPHOENOLPYRUVATE SYNTHASE-RELATED"/>
    <property type="match status" value="1"/>
</dbReference>
<feature type="region of interest" description="Disordered" evidence="1">
    <location>
        <begin position="677"/>
        <end position="697"/>
    </location>
</feature>
<dbReference type="Pfam" id="PF00391">
    <property type="entry name" value="PEP-utilizers"/>
    <property type="match status" value="1"/>
</dbReference>
<comment type="caution">
    <text evidence="4">The sequence shown here is derived from an EMBL/GenBank/DDBJ whole genome shotgun (WGS) entry which is preliminary data.</text>
</comment>
<reference evidence="4 5" key="1">
    <citation type="submission" date="2019-09" db="EMBL/GenBank/DDBJ databases">
        <title>Isolation of a novel species in the genus Cupriavidus from patients with sepsis using whole genome sequencing.</title>
        <authorList>
            <person name="Kweon O.J."/>
            <person name="Lee M.-K."/>
        </authorList>
    </citation>
    <scope>NUCLEOTIDE SEQUENCE [LARGE SCALE GENOMIC DNA]</scope>
    <source>
        <strain evidence="4 5">MKL-01</strain>
    </source>
</reference>
<evidence type="ECO:0000256" key="1">
    <source>
        <dbReference type="SAM" id="MobiDB-lite"/>
    </source>
</evidence>
<evidence type="ECO:0000259" key="2">
    <source>
        <dbReference type="Pfam" id="PF00391"/>
    </source>
</evidence>
<dbReference type="SUPFAM" id="SSF52009">
    <property type="entry name" value="Phosphohistidine domain"/>
    <property type="match status" value="1"/>
</dbReference>
<dbReference type="Proteomes" id="UP000324324">
    <property type="component" value="Unassembled WGS sequence"/>
</dbReference>
<keyword evidence="4" id="KW-0670">Pyruvate</keyword>
<dbReference type="InterPro" id="IPR008279">
    <property type="entry name" value="PEP-util_enz_mobile_dom"/>
</dbReference>
<dbReference type="InterPro" id="IPR051549">
    <property type="entry name" value="PEP_Utilizing_Enz"/>
</dbReference>
<proteinExistence type="predicted"/>
<feature type="domain" description="PEP-utilising enzyme mobile" evidence="2">
    <location>
        <begin position="805"/>
        <end position="874"/>
    </location>
</feature>
<feature type="domain" description="Pyruvate phosphate dikinase AMP/ATP-binding" evidence="3">
    <location>
        <begin position="55"/>
        <end position="298"/>
    </location>
</feature>
<keyword evidence="4" id="KW-0808">Transferase</keyword>
<accession>A0A5M8B2C8</accession>
<protein>
    <submittedName>
        <fullName evidence="4">Pyruvate, water dikinase</fullName>
    </submittedName>
</protein>
<dbReference type="InterPro" id="IPR013815">
    <property type="entry name" value="ATP_grasp_subdomain_1"/>
</dbReference>
<dbReference type="PANTHER" id="PTHR43615:SF1">
    <property type="entry name" value="PPDK_N DOMAIN-CONTAINING PROTEIN"/>
    <property type="match status" value="1"/>
</dbReference>
<dbReference type="GO" id="GO:0005524">
    <property type="term" value="F:ATP binding"/>
    <property type="evidence" value="ECO:0007669"/>
    <property type="project" value="InterPro"/>
</dbReference>
<dbReference type="Gene3D" id="3.30.470.20">
    <property type="entry name" value="ATP-grasp fold, B domain"/>
    <property type="match status" value="1"/>
</dbReference>